<protein>
    <submittedName>
        <fullName evidence="2">Uncharacterized protein</fullName>
    </submittedName>
</protein>
<keyword evidence="3" id="KW-1185">Reference proteome</keyword>
<sequence length="102" mass="10668">MKTKEMFGTFARRLAACAMTASLAALSFPRSAFAAGNAKLSLRHFTAGSGVAVLGDASVQVFLTSAPGSYSLERNGEKQEIRLATLSDAVRAQYGVDSAYAS</sequence>
<name>A0AA37DGN2_9FIRM</name>
<dbReference type="AlphaFoldDB" id="A0AA37DGN2"/>
<dbReference type="GeneID" id="86940699"/>
<evidence type="ECO:0000313" key="3">
    <source>
        <dbReference type="Proteomes" id="UP000018466"/>
    </source>
</evidence>
<evidence type="ECO:0000256" key="1">
    <source>
        <dbReference type="SAM" id="SignalP"/>
    </source>
</evidence>
<gene>
    <name evidence="2" type="ORF">HMPREF9623_00937</name>
</gene>
<organism evidence="2 3">
    <name type="scientific">Stomatobaculum longum</name>
    <dbReference type="NCBI Taxonomy" id="796942"/>
    <lineage>
        <taxon>Bacteria</taxon>
        <taxon>Bacillati</taxon>
        <taxon>Bacillota</taxon>
        <taxon>Clostridia</taxon>
        <taxon>Lachnospirales</taxon>
        <taxon>Lachnospiraceae</taxon>
        <taxon>Stomatobaculum</taxon>
    </lineage>
</organism>
<comment type="caution">
    <text evidence="2">The sequence shown here is derived from an EMBL/GenBank/DDBJ whole genome shotgun (WGS) entry which is preliminary data.</text>
</comment>
<accession>A0AA37DGN2</accession>
<dbReference type="EMBL" id="AGEL01000006">
    <property type="protein sequence ID" value="EHO17338.1"/>
    <property type="molecule type" value="Genomic_DNA"/>
</dbReference>
<evidence type="ECO:0000313" key="2">
    <source>
        <dbReference type="EMBL" id="EHO17338.1"/>
    </source>
</evidence>
<keyword evidence="1" id="KW-0732">Signal</keyword>
<dbReference type="Proteomes" id="UP000018466">
    <property type="component" value="Unassembled WGS sequence"/>
</dbReference>
<reference evidence="2 3" key="1">
    <citation type="submission" date="2011-10" db="EMBL/GenBank/DDBJ databases">
        <title>The Genome Sequence of Lachnospiraceae bacterium ACC2.</title>
        <authorList>
            <consortium name="The Broad Institute Genome Sequencing Platform"/>
            <person name="Earl A."/>
            <person name="Ward D."/>
            <person name="Feldgarden M."/>
            <person name="Gevers D."/>
            <person name="Sizova M."/>
            <person name="Hazen A."/>
            <person name="Epstein S."/>
            <person name="Young S.K."/>
            <person name="Zeng Q."/>
            <person name="Gargeya S."/>
            <person name="Fitzgerald M."/>
            <person name="Haas B."/>
            <person name="Abouelleil A."/>
            <person name="Alvarado L."/>
            <person name="Arachchi H.M."/>
            <person name="Berlin A."/>
            <person name="Brown A."/>
            <person name="Chapman S.B."/>
            <person name="Chen Z."/>
            <person name="Dunbar C."/>
            <person name="Freedman E."/>
            <person name="Gearin G."/>
            <person name="Goldberg J."/>
            <person name="Griggs A."/>
            <person name="Gujja S."/>
            <person name="Heiman D."/>
            <person name="Howarth C."/>
            <person name="Larson L."/>
            <person name="Lui A."/>
            <person name="MacDonald P.J.P."/>
            <person name="Montmayeur A."/>
            <person name="Murphy C."/>
            <person name="Neiman D."/>
            <person name="Pearson M."/>
            <person name="Priest M."/>
            <person name="Roberts A."/>
            <person name="Saif S."/>
            <person name="Shea T."/>
            <person name="Shenoy N."/>
            <person name="Sisk P."/>
            <person name="Stolte C."/>
            <person name="Sykes S."/>
            <person name="Wortman J."/>
            <person name="Nusbaum C."/>
            <person name="Birren B."/>
        </authorList>
    </citation>
    <scope>NUCLEOTIDE SEQUENCE [LARGE SCALE GENOMIC DNA]</scope>
    <source>
        <strain evidence="2 3">ACC2</strain>
    </source>
</reference>
<feature type="chain" id="PRO_5041200544" evidence="1">
    <location>
        <begin position="35"/>
        <end position="102"/>
    </location>
</feature>
<dbReference type="RefSeq" id="WP_009532770.1">
    <property type="nucleotide sequence ID" value="NZ_JH590862.1"/>
</dbReference>
<proteinExistence type="predicted"/>
<feature type="signal peptide" evidence="1">
    <location>
        <begin position="1"/>
        <end position="34"/>
    </location>
</feature>